<dbReference type="KEGG" id="acad:UA74_18385"/>
<evidence type="ECO:0000313" key="2">
    <source>
        <dbReference type="EMBL" id="APU15705.1"/>
    </source>
</evidence>
<accession>A0AAC9LF46</accession>
<organism evidence="2 3">
    <name type="scientific">Actinoalloteichus fjordicus</name>
    <dbReference type="NCBI Taxonomy" id="1612552"/>
    <lineage>
        <taxon>Bacteria</taxon>
        <taxon>Bacillati</taxon>
        <taxon>Actinomycetota</taxon>
        <taxon>Actinomycetes</taxon>
        <taxon>Pseudonocardiales</taxon>
        <taxon>Pseudonocardiaceae</taxon>
        <taxon>Actinoalloteichus</taxon>
    </lineage>
</organism>
<proteinExistence type="predicted"/>
<evidence type="ECO:0000256" key="1">
    <source>
        <dbReference type="SAM" id="MobiDB-lite"/>
    </source>
</evidence>
<gene>
    <name evidence="2" type="ORF">UA74_18385</name>
</gene>
<keyword evidence="3" id="KW-1185">Reference proteome</keyword>
<name>A0AAC9LF46_9PSEU</name>
<reference evidence="3" key="1">
    <citation type="submission" date="2016-06" db="EMBL/GenBank/DDBJ databases">
        <title>Complete genome sequence of Actinoalloteichus fjordicus DSM 46855 (=ADI127-17), type strain of the new species Actinoalloteichus fjordicus.</title>
        <authorList>
            <person name="Ruckert C."/>
            <person name="Nouioui I."/>
            <person name="Willmese J."/>
            <person name="van Wezel G."/>
            <person name="Klenk H.-P."/>
            <person name="Kalinowski J."/>
            <person name="Zotchev S.B."/>
        </authorList>
    </citation>
    <scope>NUCLEOTIDE SEQUENCE [LARGE SCALE GENOMIC DNA]</scope>
    <source>
        <strain evidence="3">ADI127-7</strain>
    </source>
</reference>
<evidence type="ECO:0000313" key="3">
    <source>
        <dbReference type="Proteomes" id="UP000185511"/>
    </source>
</evidence>
<dbReference type="AlphaFoldDB" id="A0AAC9LF46"/>
<dbReference type="RefSeq" id="WP_075741383.1">
    <property type="nucleotide sequence ID" value="NZ_CP016076.1"/>
</dbReference>
<sequence>MTAMDDAVLLRRTADGLYVLSPVAARADPAGTTAPGAPTQDDGAGDPAAARPAVNDAAAPSGAEGTPGPRDVFAVPSVLDAEPGVDVAVLTVAGGQLTWSVLGTTPVACAVLDDVDLAQHWVWALYGEQVAVALGRFAAESGSGAGAEVDAGAGVASDVGGGAGSGSGVGAELDSVAGAEVDAGGAVGPAGSADPGGGSDVLLAAVPAQPGLAARARRLAFAQWASRWWPASTIDDIPALDQTLLAREIGDLIEECDLLFASADTGEAAELIEDVLHPDDLGDWAHLDDLNLTGFGDVDGPVDLGDSGDVVTAPARAEDYALAAGPVAAEPAGGLVLARGSGGSDWRHCPPGLLDAAESAVSWELVRVDARTVVVVSVVAAPGLTESQRAEVPEHLTPHAVVMMAATARDRPDTDSLDVTLRLVSDTWVGQAVAQTTSTAPLAVEVCLPGFGAAKSTSDDVVEPGAGGVVEPGAGGVEPRLGSLAEPGAGEESARAVRDRVRALVRHRLARADPADAAGTAGEDVDAPLLAELAVAEQDF</sequence>
<dbReference type="EMBL" id="CP016076">
    <property type="protein sequence ID" value="APU15705.1"/>
    <property type="molecule type" value="Genomic_DNA"/>
</dbReference>
<protein>
    <submittedName>
        <fullName evidence="2">Uncharacterized protein</fullName>
    </submittedName>
</protein>
<feature type="region of interest" description="Disordered" evidence="1">
    <location>
        <begin position="28"/>
        <end position="70"/>
    </location>
</feature>
<feature type="compositionally biased region" description="Low complexity" evidence="1">
    <location>
        <begin position="28"/>
        <end position="60"/>
    </location>
</feature>
<dbReference type="Proteomes" id="UP000185511">
    <property type="component" value="Chromosome"/>
</dbReference>